<protein>
    <submittedName>
        <fullName evidence="1">Pentatricopeptide repeat superfamily protein</fullName>
    </submittedName>
</protein>
<name>A0A4Y1R188_PRUDU</name>
<gene>
    <name evidence="1" type="ORF">Prudu_007104</name>
</gene>
<proteinExistence type="predicted"/>
<evidence type="ECO:0000313" key="1">
    <source>
        <dbReference type="EMBL" id="BBG97854.1"/>
    </source>
</evidence>
<reference evidence="1" key="1">
    <citation type="journal article" date="2019" name="Science">
        <title>Mutation of a bHLH transcription factor allowed almond domestication.</title>
        <authorList>
            <person name="Sanchez-Perez R."/>
            <person name="Pavan S."/>
            <person name="Mazzeo R."/>
            <person name="Moldovan C."/>
            <person name="Aiese Cigliano R."/>
            <person name="Del Cueto J."/>
            <person name="Ricciardi F."/>
            <person name="Lotti C."/>
            <person name="Ricciardi L."/>
            <person name="Dicenta F."/>
            <person name="Lopez-Marques R.L."/>
            <person name="Lindberg Moller B."/>
        </authorList>
    </citation>
    <scope>NUCLEOTIDE SEQUENCE</scope>
</reference>
<accession>A0A4Y1R188</accession>
<dbReference type="AlphaFoldDB" id="A0A4Y1R188"/>
<dbReference type="EMBL" id="AP019298">
    <property type="protein sequence ID" value="BBG97854.1"/>
    <property type="molecule type" value="Genomic_DNA"/>
</dbReference>
<organism evidence="1">
    <name type="scientific">Prunus dulcis</name>
    <name type="common">Almond</name>
    <name type="synonym">Amygdalus dulcis</name>
    <dbReference type="NCBI Taxonomy" id="3755"/>
    <lineage>
        <taxon>Eukaryota</taxon>
        <taxon>Viridiplantae</taxon>
        <taxon>Streptophyta</taxon>
        <taxon>Embryophyta</taxon>
        <taxon>Tracheophyta</taxon>
        <taxon>Spermatophyta</taxon>
        <taxon>Magnoliopsida</taxon>
        <taxon>eudicotyledons</taxon>
        <taxon>Gunneridae</taxon>
        <taxon>Pentapetalae</taxon>
        <taxon>rosids</taxon>
        <taxon>fabids</taxon>
        <taxon>Rosales</taxon>
        <taxon>Rosaceae</taxon>
        <taxon>Amygdaloideae</taxon>
        <taxon>Amygdaleae</taxon>
        <taxon>Prunus</taxon>
    </lineage>
</organism>
<sequence>MKVPLLKEYSSSEMNEMISSIFENARGMTQMSKGGEMLCISAELQKSVTSSFSRRSLHFLVLYCPIEKLRGPA</sequence>